<dbReference type="Gramene" id="OE9A015499T1">
    <property type="protein sequence ID" value="OE9A015499C1"/>
    <property type="gene ID" value="OE9A015499"/>
</dbReference>
<gene>
    <name evidence="2" type="ORF">OLEA9_A015499</name>
</gene>
<feature type="compositionally biased region" description="Polar residues" evidence="1">
    <location>
        <begin position="136"/>
        <end position="150"/>
    </location>
</feature>
<feature type="region of interest" description="Disordered" evidence="1">
    <location>
        <begin position="71"/>
        <end position="160"/>
    </location>
</feature>
<dbReference type="Proteomes" id="UP000594638">
    <property type="component" value="Unassembled WGS sequence"/>
</dbReference>
<name>A0A8S0Q8M1_OLEEU</name>
<evidence type="ECO:0000313" key="2">
    <source>
        <dbReference type="EMBL" id="CAA2963604.1"/>
    </source>
</evidence>
<evidence type="ECO:0000313" key="3">
    <source>
        <dbReference type="Proteomes" id="UP000594638"/>
    </source>
</evidence>
<organism evidence="2 3">
    <name type="scientific">Olea europaea subsp. europaea</name>
    <dbReference type="NCBI Taxonomy" id="158383"/>
    <lineage>
        <taxon>Eukaryota</taxon>
        <taxon>Viridiplantae</taxon>
        <taxon>Streptophyta</taxon>
        <taxon>Embryophyta</taxon>
        <taxon>Tracheophyta</taxon>
        <taxon>Spermatophyta</taxon>
        <taxon>Magnoliopsida</taxon>
        <taxon>eudicotyledons</taxon>
        <taxon>Gunneridae</taxon>
        <taxon>Pentapetalae</taxon>
        <taxon>asterids</taxon>
        <taxon>lamiids</taxon>
        <taxon>Lamiales</taxon>
        <taxon>Oleaceae</taxon>
        <taxon>Oleeae</taxon>
        <taxon>Olea</taxon>
    </lineage>
</organism>
<comment type="caution">
    <text evidence="2">The sequence shown here is derived from an EMBL/GenBank/DDBJ whole genome shotgun (WGS) entry which is preliminary data.</text>
</comment>
<sequence>MAKSNGTERVINVEGSSQRSHKRKDKGSPKKIPLKKHAVTVRRGLSKKIEICDLEPSKIEMAMPYMNDVQYKKPVQPKFSPDSRRDKSRIEKSVDRVGMSGKSGPSVLLLTDSSVRHARVPDNDDDDFVDPPPIWQETSPFGKSPTQDCSSAAHHSPMEK</sequence>
<protein>
    <submittedName>
        <fullName evidence="2">Uncharacterized protein</fullName>
    </submittedName>
</protein>
<reference evidence="2 3" key="1">
    <citation type="submission" date="2019-12" db="EMBL/GenBank/DDBJ databases">
        <authorList>
            <person name="Alioto T."/>
            <person name="Alioto T."/>
            <person name="Gomez Garrido J."/>
        </authorList>
    </citation>
    <scope>NUCLEOTIDE SEQUENCE [LARGE SCALE GENOMIC DNA]</scope>
</reference>
<accession>A0A8S0Q8M1</accession>
<feature type="region of interest" description="Disordered" evidence="1">
    <location>
        <begin position="1"/>
        <end position="36"/>
    </location>
</feature>
<proteinExistence type="predicted"/>
<feature type="compositionally biased region" description="Basic and acidic residues" evidence="1">
    <location>
        <begin position="81"/>
        <end position="95"/>
    </location>
</feature>
<keyword evidence="3" id="KW-1185">Reference proteome</keyword>
<dbReference type="EMBL" id="CACTIH010001811">
    <property type="protein sequence ID" value="CAA2963604.1"/>
    <property type="molecule type" value="Genomic_DNA"/>
</dbReference>
<evidence type="ECO:0000256" key="1">
    <source>
        <dbReference type="SAM" id="MobiDB-lite"/>
    </source>
</evidence>
<dbReference type="AlphaFoldDB" id="A0A8S0Q8M1"/>